<dbReference type="EMBL" id="BMAW01127303">
    <property type="protein sequence ID" value="GFU20554.1"/>
    <property type="molecule type" value="Genomic_DNA"/>
</dbReference>
<keyword evidence="2" id="KW-1185">Reference proteome</keyword>
<accession>A0A8X6QE33</accession>
<name>A0A8X6QE33_NEPPI</name>
<organism evidence="1 2">
    <name type="scientific">Nephila pilipes</name>
    <name type="common">Giant wood spider</name>
    <name type="synonym">Nephila maculata</name>
    <dbReference type="NCBI Taxonomy" id="299642"/>
    <lineage>
        <taxon>Eukaryota</taxon>
        <taxon>Metazoa</taxon>
        <taxon>Ecdysozoa</taxon>
        <taxon>Arthropoda</taxon>
        <taxon>Chelicerata</taxon>
        <taxon>Arachnida</taxon>
        <taxon>Araneae</taxon>
        <taxon>Araneomorphae</taxon>
        <taxon>Entelegynae</taxon>
        <taxon>Araneoidea</taxon>
        <taxon>Nephilidae</taxon>
        <taxon>Nephila</taxon>
    </lineage>
</organism>
<reference evidence="1" key="1">
    <citation type="submission" date="2020-08" db="EMBL/GenBank/DDBJ databases">
        <title>Multicomponent nature underlies the extraordinary mechanical properties of spider dragline silk.</title>
        <authorList>
            <person name="Kono N."/>
            <person name="Nakamura H."/>
            <person name="Mori M."/>
            <person name="Yoshida Y."/>
            <person name="Ohtoshi R."/>
            <person name="Malay A.D."/>
            <person name="Moran D.A.P."/>
            <person name="Tomita M."/>
            <person name="Numata K."/>
            <person name="Arakawa K."/>
        </authorList>
    </citation>
    <scope>NUCLEOTIDE SEQUENCE</scope>
</reference>
<evidence type="ECO:0000313" key="1">
    <source>
        <dbReference type="EMBL" id="GFU20554.1"/>
    </source>
</evidence>
<dbReference type="AlphaFoldDB" id="A0A8X6QE33"/>
<protein>
    <submittedName>
        <fullName evidence="1">Uncharacterized protein</fullName>
    </submittedName>
</protein>
<feature type="non-terminal residue" evidence="1">
    <location>
        <position position="130"/>
    </location>
</feature>
<comment type="caution">
    <text evidence="1">The sequence shown here is derived from an EMBL/GenBank/DDBJ whole genome shotgun (WGS) entry which is preliminary data.</text>
</comment>
<evidence type="ECO:0000313" key="2">
    <source>
        <dbReference type="Proteomes" id="UP000887013"/>
    </source>
</evidence>
<dbReference type="Proteomes" id="UP000887013">
    <property type="component" value="Unassembled WGS sequence"/>
</dbReference>
<gene>
    <name evidence="1" type="ORF">NPIL_260241</name>
</gene>
<sequence>HQYQVVVYLQTIGNVSKTLQAASQITIFGDNHLVKKKLSLNVDLSIPKQINTFFITSFQRIGKLQTIEVSPLENFIDVNTAFVQAVEVNYLYPAPMNISEARLCRPPAIKGDEPKKNIVFSSSHCHSYPQ</sequence>
<proteinExistence type="predicted"/>